<evidence type="ECO:0000256" key="2">
    <source>
        <dbReference type="ARBA" id="ARBA00022525"/>
    </source>
</evidence>
<keyword evidence="5" id="KW-0472">Membrane</keyword>
<name>A0A813Y908_9BILA</name>
<keyword evidence="3" id="KW-0732">Signal</keyword>
<accession>A0A813Y908</accession>
<keyword evidence="5" id="KW-0812">Transmembrane</keyword>
<comment type="caution">
    <text evidence="7">The sequence shown here is derived from an EMBL/GenBank/DDBJ whole genome shotgun (WGS) entry which is preliminary data.</text>
</comment>
<reference evidence="7" key="1">
    <citation type="submission" date="2021-02" db="EMBL/GenBank/DDBJ databases">
        <authorList>
            <person name="Nowell W R."/>
        </authorList>
    </citation>
    <scope>NUCLEOTIDE SEQUENCE</scope>
</reference>
<keyword evidence="4" id="KW-0325">Glycoprotein</keyword>
<sequence>MPTLIVGQSVFDPSTMTDAGCFGTNQWTMWFNSDAPTLTKGDFEVTKNLQQQFSAFMCPSPIAIQTRTVSDGDPSATGDVFKMTVGDGLLCLNQYVIGFKNKQCADYKVRYCCSTILTFKTDSKITGTCTQPAYEWKIWLNSNKPYSGGEFELVPHYYEIFRGQPFVCQNPTGLEVKTSDDREPEQTNDTFRFTLTEVQDATSFIDNRSSFTIHYALWPLLSLVFLIIGVWFIVYLMTIFCRSQNDQQKNFASYYTTQESMVREITIKRTNNQDTETSSIAQHCV</sequence>
<evidence type="ECO:0000256" key="5">
    <source>
        <dbReference type="SAM" id="Phobius"/>
    </source>
</evidence>
<keyword evidence="9" id="KW-1185">Reference proteome</keyword>
<dbReference type="PANTHER" id="PTHR15031">
    <property type="entry name" value="CARTILAGE INTERMEDIATE LAYER PROTEIN CLIP"/>
    <property type="match status" value="1"/>
</dbReference>
<dbReference type="OrthoDB" id="10018712at2759"/>
<dbReference type="EMBL" id="CAJOBC010001253">
    <property type="protein sequence ID" value="CAF3667036.1"/>
    <property type="molecule type" value="Genomic_DNA"/>
</dbReference>
<dbReference type="Proteomes" id="UP000663829">
    <property type="component" value="Unassembled WGS sequence"/>
</dbReference>
<dbReference type="GO" id="GO:0005576">
    <property type="term" value="C:extracellular region"/>
    <property type="evidence" value="ECO:0007669"/>
    <property type="project" value="UniProtKB-SubCell"/>
</dbReference>
<evidence type="ECO:0000259" key="6">
    <source>
        <dbReference type="Pfam" id="PF13330"/>
    </source>
</evidence>
<dbReference type="InterPro" id="IPR039675">
    <property type="entry name" value="CILP1/CILP2"/>
</dbReference>
<organism evidence="7 9">
    <name type="scientific">Didymodactylos carnosus</name>
    <dbReference type="NCBI Taxonomy" id="1234261"/>
    <lineage>
        <taxon>Eukaryota</taxon>
        <taxon>Metazoa</taxon>
        <taxon>Spiralia</taxon>
        <taxon>Gnathifera</taxon>
        <taxon>Rotifera</taxon>
        <taxon>Eurotatoria</taxon>
        <taxon>Bdelloidea</taxon>
        <taxon>Philodinida</taxon>
        <taxon>Philodinidae</taxon>
        <taxon>Didymodactylos</taxon>
    </lineage>
</organism>
<dbReference type="AlphaFoldDB" id="A0A813Y908"/>
<dbReference type="EMBL" id="CAJNOQ010001253">
    <property type="protein sequence ID" value="CAF0880826.1"/>
    <property type="molecule type" value="Genomic_DNA"/>
</dbReference>
<evidence type="ECO:0000256" key="1">
    <source>
        <dbReference type="ARBA" id="ARBA00004613"/>
    </source>
</evidence>
<feature type="domain" description="WxxW" evidence="6">
    <location>
        <begin position="136"/>
        <end position="194"/>
    </location>
</feature>
<evidence type="ECO:0000256" key="3">
    <source>
        <dbReference type="ARBA" id="ARBA00022729"/>
    </source>
</evidence>
<keyword evidence="5" id="KW-1133">Transmembrane helix</keyword>
<proteinExistence type="predicted"/>
<evidence type="ECO:0000313" key="8">
    <source>
        <dbReference type="EMBL" id="CAF3667036.1"/>
    </source>
</evidence>
<gene>
    <name evidence="7" type="ORF">GPM918_LOCUS7601</name>
    <name evidence="8" type="ORF">SRO942_LOCUS7601</name>
</gene>
<evidence type="ECO:0000256" key="4">
    <source>
        <dbReference type="ARBA" id="ARBA00023180"/>
    </source>
</evidence>
<feature type="domain" description="WxxW" evidence="6">
    <location>
        <begin position="27"/>
        <end position="113"/>
    </location>
</feature>
<dbReference type="PANTHER" id="PTHR15031:SF4">
    <property type="entry name" value="CARTILAGE INTERMEDIATE LAYER PROTEIN 1"/>
    <property type="match status" value="1"/>
</dbReference>
<comment type="subcellular location">
    <subcellularLocation>
        <location evidence="1">Secreted</location>
    </subcellularLocation>
</comment>
<dbReference type="InterPro" id="IPR025155">
    <property type="entry name" value="WxxW_domain"/>
</dbReference>
<protein>
    <recommendedName>
        <fullName evidence="6">WxxW domain-containing protein</fullName>
    </recommendedName>
</protein>
<feature type="transmembrane region" description="Helical" evidence="5">
    <location>
        <begin position="215"/>
        <end position="240"/>
    </location>
</feature>
<dbReference type="Proteomes" id="UP000681722">
    <property type="component" value="Unassembled WGS sequence"/>
</dbReference>
<evidence type="ECO:0000313" key="7">
    <source>
        <dbReference type="EMBL" id="CAF0880826.1"/>
    </source>
</evidence>
<dbReference type="Pfam" id="PF13330">
    <property type="entry name" value="Mucin2_WxxW"/>
    <property type="match status" value="2"/>
</dbReference>
<keyword evidence="2" id="KW-0964">Secreted</keyword>
<evidence type="ECO:0000313" key="9">
    <source>
        <dbReference type="Proteomes" id="UP000663829"/>
    </source>
</evidence>